<dbReference type="InterPro" id="IPR044855">
    <property type="entry name" value="CoA-Trfase_III_dom3_sf"/>
</dbReference>
<evidence type="ECO:0000313" key="2">
    <source>
        <dbReference type="EMBL" id="OWY36779.1"/>
    </source>
</evidence>
<proteinExistence type="predicted"/>
<dbReference type="Pfam" id="PF02515">
    <property type="entry name" value="CoA_transf_3"/>
    <property type="match status" value="1"/>
</dbReference>
<dbReference type="InterPro" id="IPR003673">
    <property type="entry name" value="CoA-Trfase_fam_III"/>
</dbReference>
<dbReference type="InterPro" id="IPR050483">
    <property type="entry name" value="CoA-transferase_III_domain"/>
</dbReference>
<dbReference type="PANTHER" id="PTHR48207">
    <property type="entry name" value="SUCCINATE--HYDROXYMETHYLGLUTARATE COA-TRANSFERASE"/>
    <property type="match status" value="1"/>
</dbReference>
<dbReference type="EMBL" id="NJGV01000001">
    <property type="protein sequence ID" value="OWY36779.1"/>
    <property type="molecule type" value="Genomic_DNA"/>
</dbReference>
<keyword evidence="3" id="KW-1185">Reference proteome</keyword>
<dbReference type="Proteomes" id="UP000214747">
    <property type="component" value="Unassembled WGS sequence"/>
</dbReference>
<dbReference type="InterPro" id="IPR023606">
    <property type="entry name" value="CoA-Trfase_III_dom_1_sf"/>
</dbReference>
<gene>
    <name evidence="2" type="ORF">CEJ45_01425</name>
</gene>
<sequence>MSQSNRPLEGITVISLEHAIAAPFCTRQLADLGARVIKIERPGVGDFARGYDTRVNGLSSHFVWTNRSKESLTLNLKDEEGKRIIDQLLGEADVLVQNLAPGAAAGLGLSAKVLHAKHPGLIVCDISGYGEDGPYRDKKAYDLLIQSEAGFLSVTGTPDEVVKAGCSIADIAAGMYAYSNILAALIKRGRDGRGSHIDLSMLEALTEWMSFPLYYAYQGASAPGRSGAEHATIYPYGPFVAGDGKTVMLGLQNEREWKVFCEVVLQDATLASDERFSSNARRHEHREALRQLILGMFADMSAEQVVARLDQAQIANARVNTMQELWQHPQLAARERWVDVDTPVGKVAALLPPGANDSYDYRMQAIPALGEHTDTILATLGYDAAAITALRERGAV</sequence>
<dbReference type="PANTHER" id="PTHR48207:SF3">
    <property type="entry name" value="SUCCINATE--HYDROXYMETHYLGLUTARATE COA-TRANSFERASE"/>
    <property type="match status" value="1"/>
</dbReference>
<dbReference type="Gene3D" id="3.40.50.10540">
    <property type="entry name" value="Crotonobetainyl-coa:carnitine coa-transferase, domain 1"/>
    <property type="match status" value="1"/>
</dbReference>
<protein>
    <submittedName>
        <fullName evidence="2">CoA transferase</fullName>
    </submittedName>
</protein>
<name>A0A225SZK4_9BURK</name>
<dbReference type="Gene3D" id="3.30.1540.10">
    <property type="entry name" value="formyl-coa transferase, domain 3"/>
    <property type="match status" value="1"/>
</dbReference>
<dbReference type="SUPFAM" id="SSF89796">
    <property type="entry name" value="CoA-transferase family III (CaiB/BaiF)"/>
    <property type="match status" value="1"/>
</dbReference>
<evidence type="ECO:0000256" key="1">
    <source>
        <dbReference type="ARBA" id="ARBA00022679"/>
    </source>
</evidence>
<dbReference type="RefSeq" id="WP_088753462.1">
    <property type="nucleotide sequence ID" value="NZ_NJGV01000001.1"/>
</dbReference>
<comment type="caution">
    <text evidence="2">The sequence shown here is derived from an EMBL/GenBank/DDBJ whole genome shotgun (WGS) entry which is preliminary data.</text>
</comment>
<organism evidence="2 3">
    <name type="scientific">Herbaspirillum aquaticum</name>
    <dbReference type="NCBI Taxonomy" id="568783"/>
    <lineage>
        <taxon>Bacteria</taxon>
        <taxon>Pseudomonadati</taxon>
        <taxon>Pseudomonadota</taxon>
        <taxon>Betaproteobacteria</taxon>
        <taxon>Burkholderiales</taxon>
        <taxon>Oxalobacteraceae</taxon>
        <taxon>Herbaspirillum</taxon>
    </lineage>
</organism>
<dbReference type="GO" id="GO:0008410">
    <property type="term" value="F:CoA-transferase activity"/>
    <property type="evidence" value="ECO:0007669"/>
    <property type="project" value="TreeGrafter"/>
</dbReference>
<keyword evidence="1 2" id="KW-0808">Transferase</keyword>
<reference evidence="2 3" key="1">
    <citation type="journal article" date="2010" name="Int. J. Syst. Evol. Microbiol.">
        <title>Reclassification of Herbaspirillum putei as a later heterotypic synonym of Herbaspirillum huttiense, with the description of H. huttiense subsp. huttiense subsp. nov. and H. huttiense subsp. putei subsp. nov., comb. nov., and description of Herbaspirillum aquaticum sp. nov.</title>
        <authorList>
            <person name="Dobritsa A.P."/>
            <person name="Reddy M.C."/>
            <person name="Samadpour M."/>
        </authorList>
    </citation>
    <scope>NUCLEOTIDE SEQUENCE [LARGE SCALE GENOMIC DNA]</scope>
    <source>
        <strain evidence="2 3">IEH 4430</strain>
    </source>
</reference>
<accession>A0A225SZK4</accession>
<evidence type="ECO:0000313" key="3">
    <source>
        <dbReference type="Proteomes" id="UP000214747"/>
    </source>
</evidence>
<dbReference type="AlphaFoldDB" id="A0A225SZK4"/>